<feature type="chain" id="PRO_5024437685" evidence="2">
    <location>
        <begin position="21"/>
        <end position="252"/>
    </location>
</feature>
<keyword evidence="1" id="KW-1133">Transmembrane helix</keyword>
<evidence type="ECO:0000313" key="4">
    <source>
        <dbReference type="Proteomes" id="UP000299084"/>
    </source>
</evidence>
<keyword evidence="2" id="KW-0732">Signal</keyword>
<keyword evidence="1" id="KW-0472">Membrane</keyword>
<reference evidence="3 4" key="1">
    <citation type="journal article" date="2019" name="Mol. Ecol. Resour.">
        <title>Improving Illumina assemblies with Hi-C and long reads: an example with the North African dromedary.</title>
        <authorList>
            <person name="Elbers J.P."/>
            <person name="Rogers M.F."/>
            <person name="Perelman P.L."/>
            <person name="Proskuryakova A.A."/>
            <person name="Serdyukova N.A."/>
            <person name="Johnson W.E."/>
            <person name="Horin P."/>
            <person name="Corander J."/>
            <person name="Murphy D."/>
            <person name="Burger P.A."/>
        </authorList>
    </citation>
    <scope>NUCLEOTIDE SEQUENCE [LARGE SCALE GENOMIC DNA]</scope>
    <source>
        <strain evidence="3">Drom800</strain>
        <tissue evidence="3">Blood</tissue>
    </source>
</reference>
<protein>
    <submittedName>
        <fullName evidence="3">Uncharacterized protein</fullName>
    </submittedName>
</protein>
<feature type="signal peptide" evidence="2">
    <location>
        <begin position="1"/>
        <end position="20"/>
    </location>
</feature>
<dbReference type="AlphaFoldDB" id="A0A5N4DET1"/>
<organism evidence="3 4">
    <name type="scientific">Camelus dromedarius</name>
    <name type="common">Dromedary</name>
    <name type="synonym">Arabian camel</name>
    <dbReference type="NCBI Taxonomy" id="9838"/>
    <lineage>
        <taxon>Eukaryota</taxon>
        <taxon>Metazoa</taxon>
        <taxon>Chordata</taxon>
        <taxon>Craniata</taxon>
        <taxon>Vertebrata</taxon>
        <taxon>Euteleostomi</taxon>
        <taxon>Mammalia</taxon>
        <taxon>Eutheria</taxon>
        <taxon>Laurasiatheria</taxon>
        <taxon>Artiodactyla</taxon>
        <taxon>Tylopoda</taxon>
        <taxon>Camelidae</taxon>
        <taxon>Camelus</taxon>
    </lineage>
</organism>
<comment type="caution">
    <text evidence="3">The sequence shown here is derived from an EMBL/GenBank/DDBJ whole genome shotgun (WGS) entry which is preliminary data.</text>
</comment>
<feature type="transmembrane region" description="Helical" evidence="1">
    <location>
        <begin position="231"/>
        <end position="251"/>
    </location>
</feature>
<accession>A0A5N4DET1</accession>
<evidence type="ECO:0000256" key="1">
    <source>
        <dbReference type="SAM" id="Phobius"/>
    </source>
</evidence>
<dbReference type="Proteomes" id="UP000299084">
    <property type="component" value="Unassembled WGS sequence"/>
</dbReference>
<name>A0A5N4DET1_CAMDR</name>
<keyword evidence="4" id="KW-1185">Reference proteome</keyword>
<dbReference type="EMBL" id="JWIN03000012">
    <property type="protein sequence ID" value="KAB1269576.1"/>
    <property type="molecule type" value="Genomic_DNA"/>
</dbReference>
<proteinExistence type="predicted"/>
<evidence type="ECO:0000313" key="3">
    <source>
        <dbReference type="EMBL" id="KAB1269576.1"/>
    </source>
</evidence>
<sequence>MASHCLSVYVLGLCILWCRSLQVGGGLPLILAQKLCVELLLPVQQALGQLLTVARGWGLQLLTTLIHGACRCILFLVDFHRENSKALELLLGTVLQQVAASLLVRCLDRLWVAMRQVTRAMRGSGLQSLGKAGLCPAASKDLDAVTTILPAPTIPLSQCFPGPDPATLSRLTPASINLCLVAGDKDASEGQGGCGLGVTKVPISTRFQSCRTGKMAFSSSPKQALTQQVKAICVLIILLYIYAACLFVQILK</sequence>
<evidence type="ECO:0000256" key="2">
    <source>
        <dbReference type="SAM" id="SignalP"/>
    </source>
</evidence>
<gene>
    <name evidence="3" type="ORF">Cadr_000017457</name>
</gene>
<keyword evidence="1" id="KW-0812">Transmembrane</keyword>